<keyword evidence="3" id="KW-1185">Reference proteome</keyword>
<gene>
    <name evidence="2" type="ORF">DRF75_03920</name>
</gene>
<comment type="caution">
    <text evidence="2">The sequence shown here is derived from an EMBL/GenBank/DDBJ whole genome shotgun (WGS) entry which is preliminary data.</text>
</comment>
<proteinExistence type="predicted"/>
<sequence length="112" mass="12706">MVCVIMGTRDSVLLGFLIFFIVVTIIMCCACCLCCIFSIACDRQIGKYEQRCEDIDRQHLASLNYLKYCIDDVAAPVLSCSKQTIYQVMSDIQVQNPVVNPNLNRRNVMVDQ</sequence>
<keyword evidence="1" id="KW-0472">Membrane</keyword>
<protein>
    <submittedName>
        <fullName evidence="2">Uncharacterized protein</fullName>
    </submittedName>
</protein>
<name>A0A4Q6I7A3_9RICK</name>
<accession>A0A4Q6I7A3</accession>
<dbReference type="Proteomes" id="UP000293377">
    <property type="component" value="Unassembled WGS sequence"/>
</dbReference>
<evidence type="ECO:0000313" key="2">
    <source>
        <dbReference type="EMBL" id="RZB12479.1"/>
    </source>
</evidence>
<dbReference type="AlphaFoldDB" id="A0A4Q6I7A3"/>
<evidence type="ECO:0000313" key="3">
    <source>
        <dbReference type="Proteomes" id="UP000293377"/>
    </source>
</evidence>
<reference evidence="2 3" key="1">
    <citation type="submission" date="2018-06" db="EMBL/GenBank/DDBJ databases">
        <title>Complete Genome Sequence of Ehrlichia minasensis Isolated From Cattle.</title>
        <authorList>
            <person name="Aguiar D.M."/>
            <person name="Araujo J.P.A.Jr."/>
            <person name="Nakazato L."/>
            <person name="Bard E."/>
            <person name="Cabezas-Cruz A."/>
        </authorList>
    </citation>
    <scope>NUCLEOTIDE SEQUENCE [LARGE SCALE GENOMIC DNA]</scope>
    <source>
        <strain evidence="2 3">B11</strain>
    </source>
</reference>
<dbReference type="EMBL" id="QOHL01000019">
    <property type="protein sequence ID" value="RZB12479.1"/>
    <property type="molecule type" value="Genomic_DNA"/>
</dbReference>
<organism evidence="2 3">
    <name type="scientific">Ehrlichia minasensis</name>
    <dbReference type="NCBI Taxonomy" id="1242993"/>
    <lineage>
        <taxon>Bacteria</taxon>
        <taxon>Pseudomonadati</taxon>
        <taxon>Pseudomonadota</taxon>
        <taxon>Alphaproteobacteria</taxon>
        <taxon>Rickettsiales</taxon>
        <taxon>Anaplasmataceae</taxon>
        <taxon>Ehrlichia</taxon>
    </lineage>
</organism>
<feature type="transmembrane region" description="Helical" evidence="1">
    <location>
        <begin position="12"/>
        <end position="41"/>
    </location>
</feature>
<keyword evidence="1" id="KW-0812">Transmembrane</keyword>
<evidence type="ECO:0000256" key="1">
    <source>
        <dbReference type="SAM" id="Phobius"/>
    </source>
</evidence>
<keyword evidence="1" id="KW-1133">Transmembrane helix</keyword>